<evidence type="ECO:0000313" key="1">
    <source>
        <dbReference type="EMBL" id="CAF1657498.1"/>
    </source>
</evidence>
<dbReference type="AlphaFoldDB" id="A0A816FAI9"/>
<gene>
    <name evidence="1" type="ORF">GPM918_LOCUS45834</name>
    <name evidence="2" type="ORF">SRO942_LOCUS48783</name>
</gene>
<comment type="caution">
    <text evidence="1">The sequence shown here is derived from an EMBL/GenBank/DDBJ whole genome shotgun (WGS) entry which is preliminary data.</text>
</comment>
<dbReference type="Proteomes" id="UP000663829">
    <property type="component" value="Unassembled WGS sequence"/>
</dbReference>
<protein>
    <submittedName>
        <fullName evidence="1">Uncharacterized protein</fullName>
    </submittedName>
</protein>
<proteinExistence type="predicted"/>
<dbReference type="EMBL" id="CAJNOQ010054296">
    <property type="protein sequence ID" value="CAF1657498.1"/>
    <property type="molecule type" value="Genomic_DNA"/>
</dbReference>
<dbReference type="Proteomes" id="UP000681722">
    <property type="component" value="Unassembled WGS sequence"/>
</dbReference>
<dbReference type="EMBL" id="CAJOBC010126990">
    <property type="protein sequence ID" value="CAF4598682.1"/>
    <property type="molecule type" value="Genomic_DNA"/>
</dbReference>
<organism evidence="1 3">
    <name type="scientific">Didymodactylos carnosus</name>
    <dbReference type="NCBI Taxonomy" id="1234261"/>
    <lineage>
        <taxon>Eukaryota</taxon>
        <taxon>Metazoa</taxon>
        <taxon>Spiralia</taxon>
        <taxon>Gnathifera</taxon>
        <taxon>Rotifera</taxon>
        <taxon>Eurotatoria</taxon>
        <taxon>Bdelloidea</taxon>
        <taxon>Philodinida</taxon>
        <taxon>Philodinidae</taxon>
        <taxon>Didymodactylos</taxon>
    </lineage>
</organism>
<accession>A0A816FAI9</accession>
<reference evidence="1" key="1">
    <citation type="submission" date="2021-02" db="EMBL/GenBank/DDBJ databases">
        <authorList>
            <person name="Nowell W R."/>
        </authorList>
    </citation>
    <scope>NUCLEOTIDE SEQUENCE</scope>
</reference>
<sequence>VVKLLHPVILGPRQECEVQAQVPISTAETVILHPKQQLQHNPVNSQSVEYREQC</sequence>
<evidence type="ECO:0000313" key="3">
    <source>
        <dbReference type="Proteomes" id="UP000663829"/>
    </source>
</evidence>
<evidence type="ECO:0000313" key="2">
    <source>
        <dbReference type="EMBL" id="CAF4598682.1"/>
    </source>
</evidence>
<feature type="non-terminal residue" evidence="1">
    <location>
        <position position="1"/>
    </location>
</feature>
<keyword evidence="3" id="KW-1185">Reference proteome</keyword>
<name>A0A816FAI9_9BILA</name>